<evidence type="ECO:0000256" key="11">
    <source>
        <dbReference type="SAM" id="SignalP"/>
    </source>
</evidence>
<reference evidence="13 14" key="2">
    <citation type="journal article" date="2007" name="BMC Biol.">
        <title>A 100%-complete sequence reveals unusually simple genomic features in the hot-spring red alga Cyanidioschyzon merolae.</title>
        <authorList>
            <person name="Nozaki H."/>
            <person name="Takano H."/>
            <person name="Misumi O."/>
            <person name="Terasawa K."/>
            <person name="Matsuzaki M."/>
            <person name="Maruyama S."/>
            <person name="Nishida K."/>
            <person name="Yagisawa F."/>
            <person name="Yoshida Y."/>
            <person name="Fujiwara T."/>
            <person name="Takio S."/>
            <person name="Tamura K."/>
            <person name="Chung S.J."/>
            <person name="Nakamura S."/>
            <person name="Kuroiwa H."/>
            <person name="Tanaka K."/>
            <person name="Sato N."/>
            <person name="Kuroiwa T."/>
        </authorList>
    </citation>
    <scope>NUCLEOTIDE SEQUENCE [LARGE SCALE GENOMIC DNA]</scope>
    <source>
        <strain evidence="13 14">10D</strain>
    </source>
</reference>
<keyword evidence="14" id="KW-1185">Reference proteome</keyword>
<proteinExistence type="inferred from homology"/>
<evidence type="ECO:0000256" key="10">
    <source>
        <dbReference type="SAM" id="Phobius"/>
    </source>
</evidence>
<protein>
    <submittedName>
        <fullName evidence="13">Similar to Transmembrane protein Tmp21</fullName>
    </submittedName>
</protein>
<dbReference type="Pfam" id="PF01105">
    <property type="entry name" value="EMP24_GP25L"/>
    <property type="match status" value="1"/>
</dbReference>
<keyword evidence="4 11" id="KW-0732">Signal</keyword>
<reference evidence="13 14" key="1">
    <citation type="journal article" date="2004" name="Nature">
        <title>Genome sequence of the ultrasmall unicellular red alga Cyanidioschyzon merolae 10D.</title>
        <authorList>
            <person name="Matsuzaki M."/>
            <person name="Misumi O."/>
            <person name="Shin-i T."/>
            <person name="Maruyama S."/>
            <person name="Takahara M."/>
            <person name="Miyagishima S."/>
            <person name="Mori T."/>
            <person name="Nishida K."/>
            <person name="Yagisawa F."/>
            <person name="Nishida K."/>
            <person name="Yoshida Y."/>
            <person name="Nishimura Y."/>
            <person name="Nakao S."/>
            <person name="Kobayashi T."/>
            <person name="Momoyama Y."/>
            <person name="Higashiyama T."/>
            <person name="Minoda A."/>
            <person name="Sano M."/>
            <person name="Nomoto H."/>
            <person name="Oishi K."/>
            <person name="Hayashi H."/>
            <person name="Ohta F."/>
            <person name="Nishizaka S."/>
            <person name="Haga S."/>
            <person name="Miura S."/>
            <person name="Morishita T."/>
            <person name="Kabeya Y."/>
            <person name="Terasawa K."/>
            <person name="Suzuki Y."/>
            <person name="Ishii Y."/>
            <person name="Asakawa S."/>
            <person name="Takano H."/>
            <person name="Ohta N."/>
            <person name="Kuroiwa H."/>
            <person name="Tanaka K."/>
            <person name="Shimizu N."/>
            <person name="Sugano S."/>
            <person name="Sato N."/>
            <person name="Nozaki H."/>
            <person name="Ogasawara N."/>
            <person name="Kohara Y."/>
            <person name="Kuroiwa T."/>
        </authorList>
    </citation>
    <scope>NUCLEOTIDE SEQUENCE [LARGE SCALE GENOMIC DNA]</scope>
    <source>
        <strain evidence="13 14">10D</strain>
    </source>
</reference>
<comment type="subcellular location">
    <subcellularLocation>
        <location evidence="1 7">Membrane</location>
        <topology evidence="1 7">Single-pass type I membrane protein</topology>
    </subcellularLocation>
</comment>
<evidence type="ECO:0000256" key="1">
    <source>
        <dbReference type="ARBA" id="ARBA00004479"/>
    </source>
</evidence>
<dbReference type="OrthoDB" id="1929172at2759"/>
<dbReference type="EMBL" id="AP006485">
    <property type="protein sequence ID" value="BAM79011.1"/>
    <property type="molecule type" value="Genomic_DNA"/>
</dbReference>
<name>M1UNN1_CYAM1</name>
<dbReference type="eggNOG" id="KOG1691">
    <property type="taxonomic scope" value="Eukaryota"/>
</dbReference>
<dbReference type="Gramene" id="CMC072CT">
    <property type="protein sequence ID" value="CMC072CT"/>
    <property type="gene ID" value="CMC072C"/>
</dbReference>
<gene>
    <name evidence="13" type="ORF">CYME_CMC072C</name>
</gene>
<evidence type="ECO:0000256" key="5">
    <source>
        <dbReference type="ARBA" id="ARBA00022989"/>
    </source>
</evidence>
<feature type="domain" description="GOLD" evidence="12">
    <location>
        <begin position="39"/>
        <end position="155"/>
    </location>
</feature>
<dbReference type="RefSeq" id="XP_005535297.1">
    <property type="nucleotide sequence ID" value="XM_005535240.1"/>
</dbReference>
<evidence type="ECO:0000256" key="8">
    <source>
        <dbReference type="SAM" id="Coils"/>
    </source>
</evidence>
<dbReference type="InterPro" id="IPR009038">
    <property type="entry name" value="GOLD_dom"/>
</dbReference>
<keyword evidence="5 10" id="KW-1133">Transmembrane helix</keyword>
<evidence type="ECO:0000256" key="4">
    <source>
        <dbReference type="ARBA" id="ARBA00022729"/>
    </source>
</evidence>
<evidence type="ECO:0000313" key="13">
    <source>
        <dbReference type="EMBL" id="BAM79011.1"/>
    </source>
</evidence>
<dbReference type="PANTHER" id="PTHR22811">
    <property type="entry name" value="TRANSMEMBRANE EMP24 DOMAIN-CONTAINING PROTEIN"/>
    <property type="match status" value="1"/>
</dbReference>
<dbReference type="InterPro" id="IPR015720">
    <property type="entry name" value="Emp24-like"/>
</dbReference>
<dbReference type="PROSITE" id="PS50866">
    <property type="entry name" value="GOLD"/>
    <property type="match status" value="1"/>
</dbReference>
<evidence type="ECO:0000256" key="2">
    <source>
        <dbReference type="ARBA" id="ARBA00007104"/>
    </source>
</evidence>
<organism evidence="13 14">
    <name type="scientific">Cyanidioschyzon merolae (strain NIES-3377 / 10D)</name>
    <name type="common">Unicellular red alga</name>
    <dbReference type="NCBI Taxonomy" id="280699"/>
    <lineage>
        <taxon>Eukaryota</taxon>
        <taxon>Rhodophyta</taxon>
        <taxon>Bangiophyceae</taxon>
        <taxon>Cyanidiales</taxon>
        <taxon>Cyanidiaceae</taxon>
        <taxon>Cyanidioschyzon</taxon>
    </lineage>
</organism>
<dbReference type="Proteomes" id="UP000007014">
    <property type="component" value="Chromosome 3"/>
</dbReference>
<sequence length="245" mass="27396">MSSVSRRLCTLVWCLLVLGVLARVPVTGALQFFLKSGQKKCFSEDVTAGTRVLGEYLVTAGPGKLDVELVVTGPDGKVIFQKDNIDQGKFTFESPAGPQRGQHPHGNVGEADKEHQEFDENYGDVWPTYNYQFCLSGKNGDGPETKRKITLHVSTGAAAKDYSTVAKVEHLDNLEIALRRMEDEVKSILEELEHMRAREEAMRSINESVSRRVLWYSIISCLVMIGAGIWQARYLNAFFRAKKLI</sequence>
<dbReference type="SMART" id="SM01190">
    <property type="entry name" value="EMP24_GP25L"/>
    <property type="match status" value="1"/>
</dbReference>
<feature type="chain" id="PRO_5004017672" evidence="11">
    <location>
        <begin position="23"/>
        <end position="245"/>
    </location>
</feature>
<evidence type="ECO:0000256" key="3">
    <source>
        <dbReference type="ARBA" id="ARBA00022692"/>
    </source>
</evidence>
<dbReference type="GO" id="GO:0016020">
    <property type="term" value="C:membrane"/>
    <property type="evidence" value="ECO:0007669"/>
    <property type="project" value="UniProtKB-SubCell"/>
</dbReference>
<keyword evidence="8" id="KW-0175">Coiled coil</keyword>
<accession>M1UNN1</accession>
<dbReference type="GeneID" id="16992461"/>
<evidence type="ECO:0000259" key="12">
    <source>
        <dbReference type="PROSITE" id="PS50866"/>
    </source>
</evidence>
<keyword evidence="3 7" id="KW-0812">Transmembrane</keyword>
<evidence type="ECO:0000256" key="9">
    <source>
        <dbReference type="SAM" id="MobiDB-lite"/>
    </source>
</evidence>
<dbReference type="OMA" id="DVFEACF"/>
<dbReference type="STRING" id="280699.M1UNN1"/>
<evidence type="ECO:0000256" key="7">
    <source>
        <dbReference type="RuleBase" id="RU003827"/>
    </source>
</evidence>
<feature type="region of interest" description="Disordered" evidence="9">
    <location>
        <begin position="91"/>
        <end position="116"/>
    </location>
</feature>
<dbReference type="HOGENOM" id="CLU_066963_3_1_1"/>
<evidence type="ECO:0000313" key="14">
    <source>
        <dbReference type="Proteomes" id="UP000007014"/>
    </source>
</evidence>
<keyword evidence="6 10" id="KW-0472">Membrane</keyword>
<evidence type="ECO:0000256" key="6">
    <source>
        <dbReference type="ARBA" id="ARBA00023136"/>
    </source>
</evidence>
<comment type="similarity">
    <text evidence="2 7">Belongs to the EMP24/GP25L family.</text>
</comment>
<dbReference type="AlphaFoldDB" id="M1UNN1"/>
<feature type="signal peptide" evidence="11">
    <location>
        <begin position="1"/>
        <end position="22"/>
    </location>
</feature>
<dbReference type="KEGG" id="cme:CYME_CMC072C"/>
<feature type="coiled-coil region" evidence="8">
    <location>
        <begin position="171"/>
        <end position="198"/>
    </location>
</feature>
<feature type="transmembrane region" description="Helical" evidence="10">
    <location>
        <begin position="213"/>
        <end position="235"/>
    </location>
</feature>